<dbReference type="InterPro" id="IPR022408">
    <property type="entry name" value="Acyl-CoA-binding_prot_CS"/>
</dbReference>
<dbReference type="InterPro" id="IPR014352">
    <property type="entry name" value="FERM/acyl-CoA-bd_prot_sf"/>
</dbReference>
<dbReference type="EMBL" id="JABVXQ010000008">
    <property type="protein sequence ID" value="KAF6092017.1"/>
    <property type="molecule type" value="Genomic_DNA"/>
</dbReference>
<feature type="domain" description="ACB" evidence="3">
    <location>
        <begin position="12"/>
        <end position="103"/>
    </location>
</feature>
<evidence type="ECO:0000259" key="3">
    <source>
        <dbReference type="PROSITE" id="PS51228"/>
    </source>
</evidence>
<dbReference type="Pfam" id="PF00887">
    <property type="entry name" value="ACBP"/>
    <property type="match status" value="1"/>
</dbReference>
<dbReference type="PANTHER" id="PTHR23310:SF53">
    <property type="entry name" value="ACYL-COA-BINDING DOMAIN-CONTAINING PROTEIN 4"/>
    <property type="match status" value="1"/>
</dbReference>
<evidence type="ECO:0000256" key="1">
    <source>
        <dbReference type="ARBA" id="ARBA00023121"/>
    </source>
</evidence>
<feature type="compositionally biased region" description="Basic and acidic residues" evidence="2">
    <location>
        <begin position="206"/>
        <end position="221"/>
    </location>
</feature>
<keyword evidence="1" id="KW-0446">Lipid-binding</keyword>
<feature type="region of interest" description="Disordered" evidence="2">
    <location>
        <begin position="148"/>
        <end position="179"/>
    </location>
</feature>
<comment type="caution">
    <text evidence="4">The sequence shown here is derived from an EMBL/GenBank/DDBJ whole genome shotgun (WGS) entry which is preliminary data.</text>
</comment>
<dbReference type="Gene3D" id="1.20.80.10">
    <property type="match status" value="1"/>
</dbReference>
<dbReference type="GO" id="GO:0000062">
    <property type="term" value="F:fatty-acyl-CoA binding"/>
    <property type="evidence" value="ECO:0007669"/>
    <property type="project" value="InterPro"/>
</dbReference>
<dbReference type="SUPFAM" id="SSF47027">
    <property type="entry name" value="Acyl-CoA binding protein"/>
    <property type="match status" value="1"/>
</dbReference>
<dbReference type="PANTHER" id="PTHR23310">
    <property type="entry name" value="ACYL-COA-BINDING PROTEIN, ACBP"/>
    <property type="match status" value="1"/>
</dbReference>
<dbReference type="PROSITE" id="PS51228">
    <property type="entry name" value="ACB_2"/>
    <property type="match status" value="1"/>
</dbReference>
<evidence type="ECO:0000313" key="5">
    <source>
        <dbReference type="Proteomes" id="UP000664940"/>
    </source>
</evidence>
<dbReference type="GO" id="GO:0006631">
    <property type="term" value="P:fatty acid metabolic process"/>
    <property type="evidence" value="ECO:0007669"/>
    <property type="project" value="TreeGrafter"/>
</dbReference>
<dbReference type="Proteomes" id="UP000664940">
    <property type="component" value="Unassembled WGS sequence"/>
</dbReference>
<evidence type="ECO:0000313" key="4">
    <source>
        <dbReference type="EMBL" id="KAF6092017.1"/>
    </source>
</evidence>
<accession>A0A834DVT6</accession>
<feature type="region of interest" description="Disordered" evidence="2">
    <location>
        <begin position="198"/>
        <end position="230"/>
    </location>
</feature>
<dbReference type="InterPro" id="IPR035984">
    <property type="entry name" value="Acyl-CoA-binding_sf"/>
</dbReference>
<protein>
    <submittedName>
        <fullName evidence="4">Acyl-CoA binding domain containing 4</fullName>
    </submittedName>
</protein>
<dbReference type="CDD" id="cd00435">
    <property type="entry name" value="ACBP"/>
    <property type="match status" value="1"/>
</dbReference>
<name>A0A834DVT6_9CHIR</name>
<feature type="compositionally biased region" description="Low complexity" evidence="2">
    <location>
        <begin position="280"/>
        <end position="294"/>
    </location>
</feature>
<gene>
    <name evidence="4" type="ORF">HJG60_000179</name>
</gene>
<organism evidence="4 5">
    <name type="scientific">Phyllostomus discolor</name>
    <name type="common">pale spear-nosed bat</name>
    <dbReference type="NCBI Taxonomy" id="89673"/>
    <lineage>
        <taxon>Eukaryota</taxon>
        <taxon>Metazoa</taxon>
        <taxon>Chordata</taxon>
        <taxon>Craniata</taxon>
        <taxon>Vertebrata</taxon>
        <taxon>Euteleostomi</taxon>
        <taxon>Mammalia</taxon>
        <taxon>Eutheria</taxon>
        <taxon>Laurasiatheria</taxon>
        <taxon>Chiroptera</taxon>
        <taxon>Yangochiroptera</taxon>
        <taxon>Phyllostomidae</taxon>
        <taxon>Phyllostominae</taxon>
        <taxon>Phyllostomus</taxon>
    </lineage>
</organism>
<proteinExistence type="predicted"/>
<dbReference type="GO" id="GO:0005737">
    <property type="term" value="C:cytoplasm"/>
    <property type="evidence" value="ECO:0007669"/>
    <property type="project" value="TreeGrafter"/>
</dbReference>
<sequence>MGTKNKIPEPECQEQFQAAVRVIQNLPKNSDGYYRPSYEEMLRFYSYYKQATMGPCQVPRPGFWDPIGRYKWDAWNSLGKMSREEAMSAYIAEMKVVAQKVIDTVPLGEVADDIFGYFEPLYRLIPDMPRPPETFLRRVTGWKEQVLNGDAGAAPEPPRLPKEPAPPSPESPPPRDLDSEVFCDSLEQLEPELVWAEQKGAPGGEPDNRDSPVPPTEKEGLKGSLPGPQELDTWLVGTVRALQESMRDVQGRLQSLESMPGPAQVSPSPPRPRQGWGRTPKASLPGSSSSRSSDPTPPPAHACLLWRTVYLASRELGHLKCFLLGEWGSMTPPHHHHPLPALPPALPPFA</sequence>
<dbReference type="FunFam" id="1.20.80.10:FF:000010">
    <property type="entry name" value="Acyl-CoA-binding domain-containing protein 5"/>
    <property type="match status" value="1"/>
</dbReference>
<feature type="region of interest" description="Disordered" evidence="2">
    <location>
        <begin position="257"/>
        <end position="298"/>
    </location>
</feature>
<dbReference type="AlphaFoldDB" id="A0A834DVT6"/>
<dbReference type="PROSITE" id="PS00880">
    <property type="entry name" value="ACB_1"/>
    <property type="match status" value="1"/>
</dbReference>
<dbReference type="PRINTS" id="PR00689">
    <property type="entry name" value="ACOABINDINGP"/>
</dbReference>
<evidence type="ECO:0000256" key="2">
    <source>
        <dbReference type="SAM" id="MobiDB-lite"/>
    </source>
</evidence>
<feature type="compositionally biased region" description="Pro residues" evidence="2">
    <location>
        <begin position="155"/>
        <end position="172"/>
    </location>
</feature>
<dbReference type="InterPro" id="IPR000582">
    <property type="entry name" value="Acyl-CoA-binding_protein"/>
</dbReference>
<reference evidence="4 5" key="1">
    <citation type="journal article" date="2020" name="Nature">
        <title>Six reference-quality genomes reveal evolution of bat adaptations.</title>
        <authorList>
            <person name="Jebb D."/>
            <person name="Huang Z."/>
            <person name="Pippel M."/>
            <person name="Hughes G.M."/>
            <person name="Lavrichenko K."/>
            <person name="Devanna P."/>
            <person name="Winkler S."/>
            <person name="Jermiin L.S."/>
            <person name="Skirmuntt E.C."/>
            <person name="Katzourakis A."/>
            <person name="Burkitt-Gray L."/>
            <person name="Ray D.A."/>
            <person name="Sullivan K.A.M."/>
            <person name="Roscito J.G."/>
            <person name="Kirilenko B.M."/>
            <person name="Davalos L.M."/>
            <person name="Corthals A.P."/>
            <person name="Power M.L."/>
            <person name="Jones G."/>
            <person name="Ransome R.D."/>
            <person name="Dechmann D.K.N."/>
            <person name="Locatelli A.G."/>
            <person name="Puechmaille S.J."/>
            <person name="Fedrigo O."/>
            <person name="Jarvis E.D."/>
            <person name="Hiller M."/>
            <person name="Vernes S.C."/>
            <person name="Myers E.W."/>
            <person name="Teeling E.C."/>
        </authorList>
    </citation>
    <scope>NUCLEOTIDE SEQUENCE [LARGE SCALE GENOMIC DNA]</scope>
    <source>
        <strain evidence="4">Bat1K_MPI-CBG_1</strain>
    </source>
</reference>